<organism evidence="11 12">
    <name type="scientific">Sulfitobacter porphyrae</name>
    <dbReference type="NCBI Taxonomy" id="1246864"/>
    <lineage>
        <taxon>Bacteria</taxon>
        <taxon>Pseudomonadati</taxon>
        <taxon>Pseudomonadota</taxon>
        <taxon>Alphaproteobacteria</taxon>
        <taxon>Rhodobacterales</taxon>
        <taxon>Roseobacteraceae</taxon>
        <taxon>Sulfitobacter</taxon>
    </lineage>
</organism>
<evidence type="ECO:0000256" key="5">
    <source>
        <dbReference type="ARBA" id="ARBA00022692"/>
    </source>
</evidence>
<keyword evidence="6 9" id="KW-1133">Transmembrane helix</keyword>
<dbReference type="InterPro" id="IPR004563">
    <property type="entry name" value="Apolipo_AcylTrfase"/>
</dbReference>
<keyword evidence="11" id="KW-0378">Hydrolase</keyword>
<dbReference type="PANTHER" id="PTHR38686:SF1">
    <property type="entry name" value="APOLIPOPROTEIN N-ACYLTRANSFERASE"/>
    <property type="match status" value="1"/>
</dbReference>
<name>A0ABW2B0B2_9RHOB</name>
<comment type="similarity">
    <text evidence="2">Belongs to the CN hydrolase family. Apolipoprotein N-acyltransferase subfamily.</text>
</comment>
<dbReference type="InterPro" id="IPR003010">
    <property type="entry name" value="C-N_Hydrolase"/>
</dbReference>
<keyword evidence="12" id="KW-1185">Reference proteome</keyword>
<dbReference type="PROSITE" id="PS50263">
    <property type="entry name" value="CN_HYDROLASE"/>
    <property type="match status" value="1"/>
</dbReference>
<comment type="caution">
    <text evidence="11">The sequence shown here is derived from an EMBL/GenBank/DDBJ whole genome shotgun (WGS) entry which is preliminary data.</text>
</comment>
<evidence type="ECO:0000256" key="4">
    <source>
        <dbReference type="ARBA" id="ARBA00022679"/>
    </source>
</evidence>
<dbReference type="Gene3D" id="3.60.110.10">
    <property type="entry name" value="Carbon-nitrogen hydrolase"/>
    <property type="match status" value="1"/>
</dbReference>
<dbReference type="InterPro" id="IPR036526">
    <property type="entry name" value="C-N_Hydrolase_sf"/>
</dbReference>
<evidence type="ECO:0000256" key="3">
    <source>
        <dbReference type="ARBA" id="ARBA00022475"/>
    </source>
</evidence>
<dbReference type="Pfam" id="PF00795">
    <property type="entry name" value="CN_hydrolase"/>
    <property type="match status" value="1"/>
</dbReference>
<keyword evidence="5 9" id="KW-0812">Transmembrane</keyword>
<evidence type="ECO:0000256" key="9">
    <source>
        <dbReference type="SAM" id="Phobius"/>
    </source>
</evidence>
<feature type="domain" description="CN hydrolase" evidence="10">
    <location>
        <begin position="1"/>
        <end position="80"/>
    </location>
</feature>
<keyword evidence="3" id="KW-1003">Cell membrane</keyword>
<proteinExistence type="inferred from homology"/>
<comment type="subcellular location">
    <subcellularLocation>
        <location evidence="1">Cell membrane</location>
        <topology evidence="1">Multi-pass membrane protein</topology>
    </subcellularLocation>
</comment>
<evidence type="ECO:0000256" key="7">
    <source>
        <dbReference type="ARBA" id="ARBA00023136"/>
    </source>
</evidence>
<keyword evidence="7 9" id="KW-0472">Membrane</keyword>
<sequence length="116" mass="12305">MNAAPERPDFLIQITNDAWFGRGAGPRQHLAQARMRAIEQGLPLARVANTGISAMIDPHGRITANLPLNTAGYIDAALPTPGAVTPYARSGDLPLALLVTIALAFLGGRALRRNRA</sequence>
<evidence type="ECO:0000313" key="11">
    <source>
        <dbReference type="EMBL" id="MFC6759130.1"/>
    </source>
</evidence>
<protein>
    <submittedName>
        <fullName evidence="11">Nitrilase-related carbon-nitrogen hydrolase</fullName>
    </submittedName>
</protein>
<accession>A0ABW2B0B2</accession>
<dbReference type="SUPFAM" id="SSF56317">
    <property type="entry name" value="Carbon-nitrogen hydrolase"/>
    <property type="match status" value="1"/>
</dbReference>
<evidence type="ECO:0000256" key="8">
    <source>
        <dbReference type="ARBA" id="ARBA00023315"/>
    </source>
</evidence>
<evidence type="ECO:0000256" key="6">
    <source>
        <dbReference type="ARBA" id="ARBA00022989"/>
    </source>
</evidence>
<dbReference type="EMBL" id="JBHSWG010000001">
    <property type="protein sequence ID" value="MFC6759130.1"/>
    <property type="molecule type" value="Genomic_DNA"/>
</dbReference>
<evidence type="ECO:0000256" key="2">
    <source>
        <dbReference type="ARBA" id="ARBA00010065"/>
    </source>
</evidence>
<keyword evidence="8" id="KW-0012">Acyltransferase</keyword>
<evidence type="ECO:0000259" key="10">
    <source>
        <dbReference type="PROSITE" id="PS50263"/>
    </source>
</evidence>
<dbReference type="Proteomes" id="UP001596353">
    <property type="component" value="Unassembled WGS sequence"/>
</dbReference>
<evidence type="ECO:0000256" key="1">
    <source>
        <dbReference type="ARBA" id="ARBA00004651"/>
    </source>
</evidence>
<gene>
    <name evidence="11" type="ORF">ACFQFQ_05885</name>
</gene>
<reference evidence="12" key="1">
    <citation type="journal article" date="2019" name="Int. J. Syst. Evol. Microbiol.">
        <title>The Global Catalogue of Microorganisms (GCM) 10K type strain sequencing project: providing services to taxonomists for standard genome sequencing and annotation.</title>
        <authorList>
            <consortium name="The Broad Institute Genomics Platform"/>
            <consortium name="The Broad Institute Genome Sequencing Center for Infectious Disease"/>
            <person name="Wu L."/>
            <person name="Ma J."/>
        </authorList>
    </citation>
    <scope>NUCLEOTIDE SEQUENCE [LARGE SCALE GENOMIC DNA]</scope>
    <source>
        <strain evidence="12">CCUG 66188</strain>
    </source>
</reference>
<evidence type="ECO:0000313" key="12">
    <source>
        <dbReference type="Proteomes" id="UP001596353"/>
    </source>
</evidence>
<dbReference type="GO" id="GO:0016787">
    <property type="term" value="F:hydrolase activity"/>
    <property type="evidence" value="ECO:0007669"/>
    <property type="project" value="UniProtKB-KW"/>
</dbReference>
<dbReference type="PANTHER" id="PTHR38686">
    <property type="entry name" value="APOLIPOPROTEIN N-ACYLTRANSFERASE"/>
    <property type="match status" value="1"/>
</dbReference>
<feature type="transmembrane region" description="Helical" evidence="9">
    <location>
        <begin position="93"/>
        <end position="111"/>
    </location>
</feature>
<keyword evidence="4" id="KW-0808">Transferase</keyword>